<dbReference type="SUPFAM" id="SSF57667">
    <property type="entry name" value="beta-beta-alpha zinc fingers"/>
    <property type="match status" value="1"/>
</dbReference>
<dbReference type="PROSITE" id="PS50157">
    <property type="entry name" value="ZINC_FINGER_C2H2_2"/>
    <property type="match status" value="2"/>
</dbReference>
<accession>A0A3N4JYF5</accession>
<feature type="compositionally biased region" description="Polar residues" evidence="6">
    <location>
        <begin position="185"/>
        <end position="207"/>
    </location>
</feature>
<feature type="compositionally biased region" description="Low complexity" evidence="6">
    <location>
        <begin position="224"/>
        <end position="233"/>
    </location>
</feature>
<dbReference type="PROSITE" id="PS00028">
    <property type="entry name" value="ZINC_FINGER_C2H2_1"/>
    <property type="match status" value="2"/>
</dbReference>
<evidence type="ECO:0000313" key="9">
    <source>
        <dbReference type="Proteomes" id="UP000276215"/>
    </source>
</evidence>
<protein>
    <recommendedName>
        <fullName evidence="7">C2H2-type domain-containing protein</fullName>
    </recommendedName>
</protein>
<evidence type="ECO:0000256" key="3">
    <source>
        <dbReference type="ARBA" id="ARBA00022771"/>
    </source>
</evidence>
<dbReference type="STRING" id="1336337.A0A3N4JYF5"/>
<feature type="compositionally biased region" description="Basic residues" evidence="6">
    <location>
        <begin position="321"/>
        <end position="333"/>
    </location>
</feature>
<dbReference type="Pfam" id="PF13912">
    <property type="entry name" value="zf-C2H2_6"/>
    <property type="match status" value="2"/>
</dbReference>
<feature type="domain" description="C2H2-type" evidence="7">
    <location>
        <begin position="308"/>
        <end position="337"/>
    </location>
</feature>
<feature type="domain" description="C2H2-type" evidence="7">
    <location>
        <begin position="280"/>
        <end position="307"/>
    </location>
</feature>
<evidence type="ECO:0000259" key="7">
    <source>
        <dbReference type="PROSITE" id="PS50157"/>
    </source>
</evidence>
<evidence type="ECO:0000256" key="4">
    <source>
        <dbReference type="ARBA" id="ARBA00022833"/>
    </source>
</evidence>
<evidence type="ECO:0000256" key="5">
    <source>
        <dbReference type="PROSITE-ProRule" id="PRU00042"/>
    </source>
</evidence>
<dbReference type="PANTHER" id="PTHR24408:SF58">
    <property type="entry name" value="TRANSCRIPTION FACTOR (TFIIIA), PUTATIVE (AFU_ORTHOLOGUE AFUA_1G05150)-RELATED"/>
    <property type="match status" value="1"/>
</dbReference>
<dbReference type="Gene3D" id="3.30.160.60">
    <property type="entry name" value="Classic Zinc Finger"/>
    <property type="match status" value="2"/>
</dbReference>
<dbReference type="GO" id="GO:0000981">
    <property type="term" value="F:DNA-binding transcription factor activity, RNA polymerase II-specific"/>
    <property type="evidence" value="ECO:0007669"/>
    <property type="project" value="TreeGrafter"/>
</dbReference>
<dbReference type="InterPro" id="IPR036236">
    <property type="entry name" value="Znf_C2H2_sf"/>
</dbReference>
<keyword evidence="2" id="KW-0677">Repeat</keyword>
<feature type="compositionally biased region" description="Basic and acidic residues" evidence="6">
    <location>
        <begin position="422"/>
        <end position="440"/>
    </location>
</feature>
<feature type="region of interest" description="Disordered" evidence="6">
    <location>
        <begin position="143"/>
        <end position="245"/>
    </location>
</feature>
<evidence type="ECO:0000256" key="2">
    <source>
        <dbReference type="ARBA" id="ARBA00022737"/>
    </source>
</evidence>
<dbReference type="Proteomes" id="UP000276215">
    <property type="component" value="Unassembled WGS sequence"/>
</dbReference>
<dbReference type="SMART" id="SM00355">
    <property type="entry name" value="ZnF_C2H2"/>
    <property type="match status" value="2"/>
</dbReference>
<reference evidence="8 9" key="1">
    <citation type="journal article" date="2018" name="Nat. Ecol. Evol.">
        <title>Pezizomycetes genomes reveal the molecular basis of ectomycorrhizal truffle lifestyle.</title>
        <authorList>
            <person name="Murat C."/>
            <person name="Payen T."/>
            <person name="Noel B."/>
            <person name="Kuo A."/>
            <person name="Morin E."/>
            <person name="Chen J."/>
            <person name="Kohler A."/>
            <person name="Krizsan K."/>
            <person name="Balestrini R."/>
            <person name="Da Silva C."/>
            <person name="Montanini B."/>
            <person name="Hainaut M."/>
            <person name="Levati E."/>
            <person name="Barry K.W."/>
            <person name="Belfiori B."/>
            <person name="Cichocki N."/>
            <person name="Clum A."/>
            <person name="Dockter R.B."/>
            <person name="Fauchery L."/>
            <person name="Guy J."/>
            <person name="Iotti M."/>
            <person name="Le Tacon F."/>
            <person name="Lindquist E.A."/>
            <person name="Lipzen A."/>
            <person name="Malagnac F."/>
            <person name="Mello A."/>
            <person name="Molinier V."/>
            <person name="Miyauchi S."/>
            <person name="Poulain J."/>
            <person name="Riccioni C."/>
            <person name="Rubini A."/>
            <person name="Sitrit Y."/>
            <person name="Splivallo R."/>
            <person name="Traeger S."/>
            <person name="Wang M."/>
            <person name="Zifcakova L."/>
            <person name="Wipf D."/>
            <person name="Zambonelli A."/>
            <person name="Paolocci F."/>
            <person name="Nowrousian M."/>
            <person name="Ottonello S."/>
            <person name="Baldrian P."/>
            <person name="Spatafora J.W."/>
            <person name="Henrissat B."/>
            <person name="Nagy L.G."/>
            <person name="Aury J.M."/>
            <person name="Wincker P."/>
            <person name="Grigoriev I.V."/>
            <person name="Bonfante P."/>
            <person name="Martin F.M."/>
        </authorList>
    </citation>
    <scope>NUCLEOTIDE SEQUENCE [LARGE SCALE GENOMIC DNA]</scope>
    <source>
        <strain evidence="8 9">120613-1</strain>
    </source>
</reference>
<feature type="region of interest" description="Disordered" evidence="6">
    <location>
        <begin position="321"/>
        <end position="460"/>
    </location>
</feature>
<dbReference type="AlphaFoldDB" id="A0A3N4JYF5"/>
<evidence type="ECO:0000256" key="6">
    <source>
        <dbReference type="SAM" id="MobiDB-lite"/>
    </source>
</evidence>
<evidence type="ECO:0000256" key="1">
    <source>
        <dbReference type="ARBA" id="ARBA00022723"/>
    </source>
</evidence>
<dbReference type="GO" id="GO:0008270">
    <property type="term" value="F:zinc ion binding"/>
    <property type="evidence" value="ECO:0007669"/>
    <property type="project" value="UniProtKB-KW"/>
</dbReference>
<evidence type="ECO:0000313" key="8">
    <source>
        <dbReference type="EMBL" id="RPB02268.1"/>
    </source>
</evidence>
<dbReference type="InterPro" id="IPR013087">
    <property type="entry name" value="Znf_C2H2_type"/>
</dbReference>
<dbReference type="OrthoDB" id="427030at2759"/>
<keyword evidence="9" id="KW-1185">Reference proteome</keyword>
<name>A0A3N4JYF5_9PEZI</name>
<keyword evidence="4" id="KW-0862">Zinc</keyword>
<feature type="compositionally biased region" description="Polar residues" evidence="6">
    <location>
        <begin position="397"/>
        <end position="411"/>
    </location>
</feature>
<gene>
    <name evidence="8" type="ORF">L873DRAFT_1826700</name>
</gene>
<sequence>MDRSPDHMDLDVEGDDGRETAWWERLTKDSVRMQELVGKLNPACFPIDSSKSCPEVDDALEVYYGLPPPHARSTPIPIPNFSTARAHTILVINHIFNQNHRKAGASKGGMGALTMSLFLKESYPKSAPFNGEALHSRADDQDFVASSHGSSDGLRDDRPLSHSKGPRTGDRFLPHDSQPHPHYGHSTTHTLSNSTKYNPGRSNSDSPGASGGALSDSYPSADESTISSTISSTRNNLSRPRVCPQPRSVLNRVGSAFHIGSHFDVPPSKSVNGTAPVGQHKCDVCSKTFPYPSKLEDHKFIHRPDKPLPCDHPGCSKKFKRTRELRAHKKTHERKAAGISRPQHQYPILPPLPPAPRSFTPPRHLPSPLSHDECSPKSEPPFSDRTSSTSQEDECTLSGSPSPASSHTNGRVASPEPPVVHRQQEKEVDLKEPGPDEPKFPTKLSHLLDRQLFPGLQTNP</sequence>
<feature type="compositionally biased region" description="Basic and acidic residues" evidence="6">
    <location>
        <begin position="167"/>
        <end position="179"/>
    </location>
</feature>
<dbReference type="GO" id="GO:0043565">
    <property type="term" value="F:sequence-specific DNA binding"/>
    <property type="evidence" value="ECO:0007669"/>
    <property type="project" value="TreeGrafter"/>
</dbReference>
<keyword evidence="1" id="KW-0479">Metal-binding</keyword>
<proteinExistence type="predicted"/>
<dbReference type="PANTHER" id="PTHR24408">
    <property type="entry name" value="ZINC FINGER PROTEIN"/>
    <property type="match status" value="1"/>
</dbReference>
<dbReference type="GO" id="GO:0005634">
    <property type="term" value="C:nucleus"/>
    <property type="evidence" value="ECO:0007669"/>
    <property type="project" value="TreeGrafter"/>
</dbReference>
<dbReference type="EMBL" id="ML120368">
    <property type="protein sequence ID" value="RPB02268.1"/>
    <property type="molecule type" value="Genomic_DNA"/>
</dbReference>
<keyword evidence="3 5" id="KW-0863">Zinc-finger</keyword>
<organism evidence="8 9">
    <name type="scientific">Choiromyces venosus 120613-1</name>
    <dbReference type="NCBI Taxonomy" id="1336337"/>
    <lineage>
        <taxon>Eukaryota</taxon>
        <taxon>Fungi</taxon>
        <taxon>Dikarya</taxon>
        <taxon>Ascomycota</taxon>
        <taxon>Pezizomycotina</taxon>
        <taxon>Pezizomycetes</taxon>
        <taxon>Pezizales</taxon>
        <taxon>Tuberaceae</taxon>
        <taxon>Choiromyces</taxon>
    </lineage>
</organism>